<evidence type="ECO:0000256" key="6">
    <source>
        <dbReference type="SAM" id="MobiDB-lite"/>
    </source>
</evidence>
<comment type="subcellular location">
    <subcellularLocation>
        <location evidence="1">Nucleus</location>
    </subcellularLocation>
</comment>
<feature type="domain" description="AP2/ERF" evidence="7">
    <location>
        <begin position="52"/>
        <end position="103"/>
    </location>
</feature>
<evidence type="ECO:0000256" key="2">
    <source>
        <dbReference type="ARBA" id="ARBA00023015"/>
    </source>
</evidence>
<gene>
    <name evidence="9" type="ORF">PVLDE_1002190</name>
</gene>
<evidence type="ECO:0000256" key="5">
    <source>
        <dbReference type="ARBA" id="ARBA00023242"/>
    </source>
</evidence>
<dbReference type="GO" id="GO:0003677">
    <property type="term" value="F:DNA binding"/>
    <property type="evidence" value="ECO:0007669"/>
    <property type="project" value="UniProtKB-KW"/>
</dbReference>
<keyword evidence="2" id="KW-0805">Transcription regulation</keyword>
<dbReference type="InterPro" id="IPR028078">
    <property type="entry name" value="ACDC"/>
</dbReference>
<dbReference type="AlphaFoldDB" id="A0A6V7S8K5"/>
<name>A0A6V7S8K5_PLAVN</name>
<dbReference type="VEuPathDB" id="PlasmoDB:PVLDE_1002190"/>
<evidence type="ECO:0000256" key="4">
    <source>
        <dbReference type="ARBA" id="ARBA00023163"/>
    </source>
</evidence>
<evidence type="ECO:0000256" key="1">
    <source>
        <dbReference type="ARBA" id="ARBA00004123"/>
    </source>
</evidence>
<keyword evidence="5" id="KW-0539">Nucleus</keyword>
<feature type="domain" description="AP2-coincident C-terminal" evidence="8">
    <location>
        <begin position="648"/>
        <end position="733"/>
    </location>
</feature>
<dbReference type="EMBL" id="LR865372">
    <property type="protein sequence ID" value="CAD2093332.1"/>
    <property type="molecule type" value="Genomic_DNA"/>
</dbReference>
<dbReference type="InterPro" id="IPR001471">
    <property type="entry name" value="AP2/ERF_dom"/>
</dbReference>
<proteinExistence type="predicted"/>
<reference evidence="9 10" key="1">
    <citation type="submission" date="2020-08" db="EMBL/GenBank/DDBJ databases">
        <authorList>
            <person name="Ramaprasad A."/>
        </authorList>
    </citation>
    <scope>NUCLEOTIDE SEQUENCE [LARGE SCALE GENOMIC DNA]</scope>
</reference>
<dbReference type="Proteomes" id="UP000515308">
    <property type="component" value="Chromosome PVLDE_10"/>
</dbReference>
<protein>
    <submittedName>
        <fullName evidence="9">Transcription factor with AP2 domain(S), putative</fullName>
    </submittedName>
</protein>
<dbReference type="GO" id="GO:0003700">
    <property type="term" value="F:DNA-binding transcription factor activity"/>
    <property type="evidence" value="ECO:0007669"/>
    <property type="project" value="InterPro"/>
</dbReference>
<sequence length="749" mass="86050">MNTQFENFDELLKDLDLKNYVSFVKKCFKNGIKKNEENICSQDLRNLAKCLPRVSGVWYDLHKNSWEARWSEGAKSARKYYSVQKFGFHEARKLAIKTIKTKEINYIYNSINEDFNKPLKWNLNNDFLEINHDPTINLKKKYRTTNCKIKEIKIKKDLIGIGNYSNTNIGKRLKNVKKNNSTFICSIQNENYYENENEDTQIDTSKCTIKNIDQINSQCNNIMDTLNYKNDLCIDNDDTNITLNESASLSSKDTALFIPPNKMLGKKEIKRQNAISPLDNTNTSINNKNGTTLISSDILYKNGKYSESASSFSSIVKVTGGTIPYGENGEHFECSGRSISVSPEKNIVSYKNNKKNNHTINSEHISSTSNCNKKMVPNNISKEKCNSKNRDTIKNDIFSKKKKKNIFETQNEQNFNNGNNKINITKSGIIENVENCLNPNISTIDKNFTNPIIDSQSNKHKVPPFEYSDEINCLRNDVPYACSNHLYIKNNDDFSNLQTQYDLGENKKNKFSELTLINIKNEKKSVTVISPHETNKHGDLCKDEDIVSKYSCRGKCTNIFKRKYNKMIDDSSTSELAISDKNQSNINGCFNGNMYGFTDSGNEGNKKNDDPTNFDKTPKLRKKNKGSNNFCDKKNNYNGELNLKDSIHSDTLHIFKNAINLLLNDLKYKCIPNFDKKILNIIEIIDNHTNYVNSTFNETFLITYVHLFDTCVSNNILPSQMDPKIQKIFCNALIAFHILLFNFQRSKKY</sequence>
<organism evidence="9 10">
    <name type="scientific">Plasmodium vinckei lentum</name>
    <dbReference type="NCBI Taxonomy" id="138297"/>
    <lineage>
        <taxon>Eukaryota</taxon>
        <taxon>Sar</taxon>
        <taxon>Alveolata</taxon>
        <taxon>Apicomplexa</taxon>
        <taxon>Aconoidasida</taxon>
        <taxon>Haemosporida</taxon>
        <taxon>Plasmodiidae</taxon>
        <taxon>Plasmodium</taxon>
        <taxon>Plasmodium (Vinckeia)</taxon>
    </lineage>
</organism>
<evidence type="ECO:0000259" key="8">
    <source>
        <dbReference type="Pfam" id="PF14733"/>
    </source>
</evidence>
<evidence type="ECO:0000313" key="9">
    <source>
        <dbReference type="EMBL" id="CAD2093332.1"/>
    </source>
</evidence>
<keyword evidence="4" id="KW-0804">Transcription</keyword>
<dbReference type="Pfam" id="PF00847">
    <property type="entry name" value="AP2"/>
    <property type="match status" value="1"/>
</dbReference>
<dbReference type="GO" id="GO:0005634">
    <property type="term" value="C:nucleus"/>
    <property type="evidence" value="ECO:0007669"/>
    <property type="project" value="UniProtKB-SubCell"/>
</dbReference>
<dbReference type="Pfam" id="PF14733">
    <property type="entry name" value="ACDC"/>
    <property type="match status" value="1"/>
</dbReference>
<evidence type="ECO:0000256" key="3">
    <source>
        <dbReference type="ARBA" id="ARBA00023125"/>
    </source>
</evidence>
<keyword evidence="3" id="KW-0238">DNA-binding</keyword>
<dbReference type="Gene3D" id="1.20.5.2050">
    <property type="match status" value="1"/>
</dbReference>
<evidence type="ECO:0000313" key="10">
    <source>
        <dbReference type="Proteomes" id="UP000515308"/>
    </source>
</evidence>
<feature type="region of interest" description="Disordered" evidence="6">
    <location>
        <begin position="600"/>
        <end position="631"/>
    </location>
</feature>
<evidence type="ECO:0000259" key="7">
    <source>
        <dbReference type="Pfam" id="PF00847"/>
    </source>
</evidence>
<accession>A0A6V7S8K5</accession>